<comment type="caution">
    <text evidence="1">The sequence shown here is derived from an EMBL/GenBank/DDBJ whole genome shotgun (WGS) entry which is preliminary data.</text>
</comment>
<gene>
    <name evidence="1" type="ORF">D0Y65_014067</name>
</gene>
<evidence type="ECO:0000313" key="1">
    <source>
        <dbReference type="EMBL" id="RZC06363.1"/>
    </source>
</evidence>
<dbReference type="Proteomes" id="UP000289340">
    <property type="component" value="Chromosome 6"/>
</dbReference>
<evidence type="ECO:0000313" key="2">
    <source>
        <dbReference type="Proteomes" id="UP000289340"/>
    </source>
</evidence>
<organism evidence="1 2">
    <name type="scientific">Glycine soja</name>
    <name type="common">Wild soybean</name>
    <dbReference type="NCBI Taxonomy" id="3848"/>
    <lineage>
        <taxon>Eukaryota</taxon>
        <taxon>Viridiplantae</taxon>
        <taxon>Streptophyta</taxon>
        <taxon>Embryophyta</taxon>
        <taxon>Tracheophyta</taxon>
        <taxon>Spermatophyta</taxon>
        <taxon>Magnoliopsida</taxon>
        <taxon>eudicotyledons</taxon>
        <taxon>Gunneridae</taxon>
        <taxon>Pentapetalae</taxon>
        <taxon>rosids</taxon>
        <taxon>fabids</taxon>
        <taxon>Fabales</taxon>
        <taxon>Fabaceae</taxon>
        <taxon>Papilionoideae</taxon>
        <taxon>50 kb inversion clade</taxon>
        <taxon>NPAAA clade</taxon>
        <taxon>indigoferoid/millettioid clade</taxon>
        <taxon>Phaseoleae</taxon>
        <taxon>Glycine</taxon>
        <taxon>Glycine subgen. Soja</taxon>
    </lineage>
</organism>
<accession>A0A445K6D9</accession>
<reference evidence="1 2" key="1">
    <citation type="submission" date="2018-09" db="EMBL/GenBank/DDBJ databases">
        <title>A high-quality reference genome of wild soybean provides a powerful tool to mine soybean genomes.</title>
        <authorList>
            <person name="Xie M."/>
            <person name="Chung C.Y.L."/>
            <person name="Li M.-W."/>
            <person name="Wong F.-L."/>
            <person name="Chan T.-F."/>
            <person name="Lam H.-M."/>
        </authorList>
    </citation>
    <scope>NUCLEOTIDE SEQUENCE [LARGE SCALE GENOMIC DNA]</scope>
    <source>
        <strain evidence="2">cv. W05</strain>
        <tissue evidence="1">Hypocotyl of etiolated seedlings</tissue>
    </source>
</reference>
<sequence>MVVRLSPPHPLTPLSCAPYHHLLLLRRCRLHLLTASASHALNSFTSSPPRHFLQPPNNCVFISLEP</sequence>
<protein>
    <submittedName>
        <fullName evidence="1">Uncharacterized protein</fullName>
    </submittedName>
</protein>
<name>A0A445K6D9_GLYSO</name>
<keyword evidence="2" id="KW-1185">Reference proteome</keyword>
<proteinExistence type="predicted"/>
<dbReference type="AlphaFoldDB" id="A0A445K6D9"/>
<dbReference type="EMBL" id="QZWG01000006">
    <property type="protein sequence ID" value="RZC06363.1"/>
    <property type="molecule type" value="Genomic_DNA"/>
</dbReference>